<evidence type="ECO:0000313" key="3">
    <source>
        <dbReference type="EMBL" id="QJH95824.1"/>
    </source>
</evidence>
<sequence>MKYSISQLTYRTWIVEKEDGTEYFVGIKIGMEDPLEYNVSSFMCSCPYNSMYRKPCKHIRFILEFLATGKKEFEVE</sequence>
<proteinExistence type="predicted"/>
<accession>A0A6H2A0R6</accession>
<gene>
    <name evidence="2" type="ORF">TM448A03460_0002</name>
    <name evidence="3" type="ORF">TM448B00540_0014</name>
</gene>
<dbReference type="Pfam" id="PF04434">
    <property type="entry name" value="SWIM"/>
    <property type="match status" value="1"/>
</dbReference>
<dbReference type="EMBL" id="MT144416">
    <property type="protein sequence ID" value="QJA53358.1"/>
    <property type="molecule type" value="Genomic_DNA"/>
</dbReference>
<name>A0A6H2A0R6_9ZZZZ</name>
<dbReference type="InterPro" id="IPR007527">
    <property type="entry name" value="Znf_SWIM"/>
</dbReference>
<dbReference type="PROSITE" id="PS50966">
    <property type="entry name" value="ZF_SWIM"/>
    <property type="match status" value="1"/>
</dbReference>
<reference evidence="2" key="1">
    <citation type="submission" date="2020-03" db="EMBL/GenBank/DDBJ databases">
        <title>The deep terrestrial virosphere.</title>
        <authorList>
            <person name="Holmfeldt K."/>
            <person name="Nilsson E."/>
            <person name="Simone D."/>
            <person name="Lopez-Fernandez M."/>
            <person name="Wu X."/>
            <person name="de Brujin I."/>
            <person name="Lundin D."/>
            <person name="Andersson A."/>
            <person name="Bertilsson S."/>
            <person name="Dopson M."/>
        </authorList>
    </citation>
    <scope>NUCLEOTIDE SEQUENCE</scope>
    <source>
        <strain evidence="2">TM448A03460</strain>
        <strain evidence="3">TM448B00540</strain>
    </source>
</reference>
<dbReference type="EMBL" id="MT144630">
    <property type="protein sequence ID" value="QJH95824.1"/>
    <property type="molecule type" value="Genomic_DNA"/>
</dbReference>
<dbReference type="AlphaFoldDB" id="A0A6H2A0R6"/>
<feature type="domain" description="SWIM-type" evidence="1">
    <location>
        <begin position="23"/>
        <end position="67"/>
    </location>
</feature>
<evidence type="ECO:0000259" key="1">
    <source>
        <dbReference type="PROSITE" id="PS50966"/>
    </source>
</evidence>
<evidence type="ECO:0000313" key="2">
    <source>
        <dbReference type="EMBL" id="QJA53358.1"/>
    </source>
</evidence>
<protein>
    <recommendedName>
        <fullName evidence="1">SWIM-type domain-containing protein</fullName>
    </recommendedName>
</protein>
<dbReference type="GO" id="GO:0008270">
    <property type="term" value="F:zinc ion binding"/>
    <property type="evidence" value="ECO:0007669"/>
    <property type="project" value="InterPro"/>
</dbReference>
<organism evidence="2">
    <name type="scientific">viral metagenome</name>
    <dbReference type="NCBI Taxonomy" id="1070528"/>
    <lineage>
        <taxon>unclassified sequences</taxon>
        <taxon>metagenomes</taxon>
        <taxon>organismal metagenomes</taxon>
    </lineage>
</organism>